<sequence>MKLVISITVIIFVLLFSVLFGWMLISEKKEDKLNRSSILGLTIAAFFLALLITLVLGIGLFTLFGSIKMTNTLFDLELNMKQVGFVFIAYLIFLSTVDNVIDFLVKHIIGENLFYLIFLLLIRTFILHMIGLIIGIQQTSSFIIAGVVSFIIFLIETYAILRKGAKEET</sequence>
<evidence type="ECO:0000313" key="3">
    <source>
        <dbReference type="Proteomes" id="UP000036780"/>
    </source>
</evidence>
<evidence type="ECO:0000313" key="2">
    <source>
        <dbReference type="EMBL" id="KNE22387.1"/>
    </source>
</evidence>
<feature type="transmembrane region" description="Helical" evidence="1">
    <location>
        <begin position="113"/>
        <end position="136"/>
    </location>
</feature>
<dbReference type="Proteomes" id="UP000036780">
    <property type="component" value="Unassembled WGS sequence"/>
</dbReference>
<keyword evidence="1" id="KW-0472">Membrane</keyword>
<protein>
    <submittedName>
        <fullName evidence="2">Uncharacterized protein</fullName>
    </submittedName>
</protein>
<gene>
    <name evidence="2" type="ORF">AFK71_01855</name>
</gene>
<reference evidence="3" key="1">
    <citation type="submission" date="2015-07" db="EMBL/GenBank/DDBJ databases">
        <title>Fjat-10053 dsm26.</title>
        <authorList>
            <person name="Liu B."/>
            <person name="Wang J."/>
            <person name="Zhu Y."/>
            <person name="Liu G."/>
            <person name="Chen Q."/>
            <person name="Chen Z."/>
            <person name="Lan J."/>
            <person name="Che J."/>
            <person name="Ge C."/>
            <person name="Shi H."/>
            <person name="Pan Z."/>
            <person name="Liu X."/>
        </authorList>
    </citation>
    <scope>NUCLEOTIDE SEQUENCE [LARGE SCALE GENOMIC DNA]</scope>
    <source>
        <strain evidence="3">DSM 26</strain>
    </source>
</reference>
<dbReference type="PATRIC" id="fig|1473.5.peg.3282"/>
<dbReference type="AlphaFoldDB" id="A0A0L0QV24"/>
<dbReference type="RefSeq" id="WP_050349861.1">
    <property type="nucleotide sequence ID" value="NZ_BOSN01000003.1"/>
</dbReference>
<dbReference type="GeneID" id="66869275"/>
<keyword evidence="1" id="KW-1133">Transmembrane helix</keyword>
<feature type="transmembrane region" description="Helical" evidence="1">
    <location>
        <begin position="37"/>
        <end position="63"/>
    </location>
</feature>
<keyword evidence="1" id="KW-0812">Transmembrane</keyword>
<feature type="transmembrane region" description="Helical" evidence="1">
    <location>
        <begin position="83"/>
        <end position="101"/>
    </location>
</feature>
<dbReference type="EMBL" id="LGTO01000002">
    <property type="protein sequence ID" value="KNE22387.1"/>
    <property type="molecule type" value="Genomic_DNA"/>
</dbReference>
<organism evidence="2 3">
    <name type="scientific">Virgibacillus pantothenticus</name>
    <dbReference type="NCBI Taxonomy" id="1473"/>
    <lineage>
        <taxon>Bacteria</taxon>
        <taxon>Bacillati</taxon>
        <taxon>Bacillota</taxon>
        <taxon>Bacilli</taxon>
        <taxon>Bacillales</taxon>
        <taxon>Bacillaceae</taxon>
        <taxon>Virgibacillus</taxon>
    </lineage>
</organism>
<accession>A0A0L0QV24</accession>
<keyword evidence="3" id="KW-1185">Reference proteome</keyword>
<proteinExistence type="predicted"/>
<name>A0A0L0QV24_VIRPA</name>
<dbReference type="OrthoDB" id="3035916at2"/>
<feature type="transmembrane region" description="Helical" evidence="1">
    <location>
        <begin position="6"/>
        <end position="25"/>
    </location>
</feature>
<evidence type="ECO:0000256" key="1">
    <source>
        <dbReference type="SAM" id="Phobius"/>
    </source>
</evidence>
<comment type="caution">
    <text evidence="2">The sequence shown here is derived from an EMBL/GenBank/DDBJ whole genome shotgun (WGS) entry which is preliminary data.</text>
</comment>
<feature type="transmembrane region" description="Helical" evidence="1">
    <location>
        <begin position="142"/>
        <end position="161"/>
    </location>
</feature>